<dbReference type="Proteomes" id="UP000018731">
    <property type="component" value="Unassembled WGS sequence"/>
</dbReference>
<comment type="function">
    <text evidence="7">The globular domain of the protein is located near the polypeptide exit tunnel on the outside of the subunit, while an extended beta-hairpin is found that lines the wall of the exit tunnel in the center of the 70S ribosome.</text>
</comment>
<comment type="similarity">
    <text evidence="1 7 8">Belongs to the universal ribosomal protein uL22 family.</text>
</comment>
<dbReference type="STRING" id="1357400.HMPREF2086_01189"/>
<dbReference type="GO" id="GO:0003735">
    <property type="term" value="F:structural constituent of ribosome"/>
    <property type="evidence" value="ECO:0007669"/>
    <property type="project" value="InterPro"/>
</dbReference>
<evidence type="ECO:0000256" key="11">
    <source>
        <dbReference type="SAM" id="MobiDB-lite"/>
    </source>
</evidence>
<evidence type="ECO:0000256" key="4">
    <source>
        <dbReference type="ARBA" id="ARBA00022980"/>
    </source>
</evidence>
<dbReference type="Pfam" id="PF00237">
    <property type="entry name" value="Ribosomal_L22"/>
    <property type="match status" value="1"/>
</dbReference>
<keyword evidence="3 7" id="KW-0694">RNA-binding</keyword>
<comment type="subunit">
    <text evidence="7 9">Part of the 50S ribosomal subunit.</text>
</comment>
<dbReference type="InterPro" id="IPR018260">
    <property type="entry name" value="Ribosomal_uL22_CS"/>
</dbReference>
<dbReference type="RefSeq" id="WP_023927916.1">
    <property type="nucleotide sequence ID" value="NZ_KI669454.1"/>
</dbReference>
<organism evidence="12 13">
    <name type="scientific">Helicobacter macacae MIT 99-5501</name>
    <dbReference type="NCBI Taxonomy" id="1357400"/>
    <lineage>
        <taxon>Bacteria</taxon>
        <taxon>Pseudomonadati</taxon>
        <taxon>Campylobacterota</taxon>
        <taxon>Epsilonproteobacteria</taxon>
        <taxon>Campylobacterales</taxon>
        <taxon>Helicobacteraceae</taxon>
        <taxon>Helicobacter</taxon>
    </lineage>
</organism>
<dbReference type="EMBL" id="AZJI01000005">
    <property type="protein sequence ID" value="ETD23387.1"/>
    <property type="molecule type" value="Genomic_DNA"/>
</dbReference>
<reference evidence="12 13" key="1">
    <citation type="journal article" date="2014" name="Genome Announc.">
        <title>Draft genome sequences of six enterohepatic helicobacter species isolated from humans and one from rhesus macaques.</title>
        <authorList>
            <person name="Shen Z."/>
            <person name="Sheh A."/>
            <person name="Young S.K."/>
            <person name="Abouelliel A."/>
            <person name="Ward D.V."/>
            <person name="Earl A.M."/>
            <person name="Fox J.G."/>
        </authorList>
    </citation>
    <scope>NUCLEOTIDE SEQUENCE [LARGE SCALE GENOMIC DNA]</scope>
    <source>
        <strain evidence="12 13">MIT 99-5501</strain>
    </source>
</reference>
<dbReference type="Gene3D" id="3.90.470.10">
    <property type="entry name" value="Ribosomal protein L22/L17"/>
    <property type="match status" value="1"/>
</dbReference>
<dbReference type="HOGENOM" id="CLU_083987_2_0_7"/>
<dbReference type="GO" id="GO:0019843">
    <property type="term" value="F:rRNA binding"/>
    <property type="evidence" value="ECO:0007669"/>
    <property type="project" value="UniProtKB-UniRule"/>
</dbReference>
<protein>
    <recommendedName>
        <fullName evidence="6 7">Large ribosomal subunit protein uL22</fullName>
    </recommendedName>
</protein>
<dbReference type="CDD" id="cd00336">
    <property type="entry name" value="Ribosomal_L22"/>
    <property type="match status" value="1"/>
</dbReference>
<evidence type="ECO:0000313" key="13">
    <source>
        <dbReference type="Proteomes" id="UP000018731"/>
    </source>
</evidence>
<dbReference type="InterPro" id="IPR047867">
    <property type="entry name" value="Ribosomal_uL22_bac/org-type"/>
</dbReference>
<dbReference type="eggNOG" id="COG0091">
    <property type="taxonomic scope" value="Bacteria"/>
</dbReference>
<evidence type="ECO:0000256" key="6">
    <source>
        <dbReference type="ARBA" id="ARBA00035207"/>
    </source>
</evidence>
<dbReference type="InterPro" id="IPR036394">
    <property type="entry name" value="Ribosomal_uL22_sf"/>
</dbReference>
<evidence type="ECO:0000256" key="5">
    <source>
        <dbReference type="ARBA" id="ARBA00023274"/>
    </source>
</evidence>
<feature type="compositionally biased region" description="Low complexity" evidence="11">
    <location>
        <begin position="145"/>
        <end position="156"/>
    </location>
</feature>
<feature type="compositionally biased region" description="Low complexity" evidence="11">
    <location>
        <begin position="180"/>
        <end position="192"/>
    </location>
</feature>
<evidence type="ECO:0000256" key="1">
    <source>
        <dbReference type="ARBA" id="ARBA00009451"/>
    </source>
</evidence>
<dbReference type="PANTHER" id="PTHR13501:SF8">
    <property type="entry name" value="LARGE RIBOSOMAL SUBUNIT PROTEIN UL22M"/>
    <property type="match status" value="1"/>
</dbReference>
<name>V8C8I3_9HELI</name>
<keyword evidence="5 7" id="KW-0687">Ribonucleoprotein</keyword>
<dbReference type="SUPFAM" id="SSF54843">
    <property type="entry name" value="Ribosomal protein L22"/>
    <property type="match status" value="1"/>
</dbReference>
<dbReference type="InterPro" id="IPR001063">
    <property type="entry name" value="Ribosomal_uL22"/>
</dbReference>
<dbReference type="HAMAP" id="MF_01331_B">
    <property type="entry name" value="Ribosomal_uL22_B"/>
    <property type="match status" value="1"/>
</dbReference>
<evidence type="ECO:0000313" key="12">
    <source>
        <dbReference type="EMBL" id="ETD23387.1"/>
    </source>
</evidence>
<evidence type="ECO:0000256" key="8">
    <source>
        <dbReference type="RuleBase" id="RU004005"/>
    </source>
</evidence>
<gene>
    <name evidence="7" type="primary">rplV</name>
    <name evidence="12" type="ORF">HMPREF2086_01189</name>
</gene>
<dbReference type="AlphaFoldDB" id="V8C8I3"/>
<feature type="region of interest" description="Disordered" evidence="11">
    <location>
        <begin position="136"/>
        <end position="201"/>
    </location>
</feature>
<keyword evidence="2 7" id="KW-0699">rRNA-binding</keyword>
<evidence type="ECO:0000256" key="2">
    <source>
        <dbReference type="ARBA" id="ARBA00022730"/>
    </source>
</evidence>
<dbReference type="OrthoDB" id="9805969at2"/>
<keyword evidence="4 7" id="KW-0689">Ribosomal protein</keyword>
<dbReference type="InterPro" id="IPR005727">
    <property type="entry name" value="Ribosomal_uL22_bac/chlpt-type"/>
</dbReference>
<sequence length="201" mass="21810">MSKALLRFIRLSPTKARLVAREVQGMNAEIALASLEFTPNKAAKVIAKVIASAVANGGYEAKSAIVHSCRVDAGPVLRRFMPRARGRATPIRKPTSHILVEVMNQNEIDTLKTSFKNSKKAVSKVAQSVKSAKKIESNETASVVNKSNQTKTSSTKTKQDDSQKKVAQKSATKTNKETKASSTTNPKTTAKPKTTKKDEDK</sequence>
<dbReference type="PATRIC" id="fig|1357400.3.peg.1602"/>
<proteinExistence type="inferred from homology"/>
<evidence type="ECO:0000256" key="9">
    <source>
        <dbReference type="RuleBase" id="RU004006"/>
    </source>
</evidence>
<dbReference type="PROSITE" id="PS00464">
    <property type="entry name" value="RIBOSOMAL_L22"/>
    <property type="match status" value="1"/>
</dbReference>
<evidence type="ECO:0000256" key="3">
    <source>
        <dbReference type="ARBA" id="ARBA00022884"/>
    </source>
</evidence>
<comment type="caution">
    <text evidence="12">The sequence shown here is derived from an EMBL/GenBank/DDBJ whole genome shotgun (WGS) entry which is preliminary data.</text>
</comment>
<evidence type="ECO:0000256" key="10">
    <source>
        <dbReference type="RuleBase" id="RU004008"/>
    </source>
</evidence>
<dbReference type="GO" id="GO:0006412">
    <property type="term" value="P:translation"/>
    <property type="evidence" value="ECO:0007669"/>
    <property type="project" value="UniProtKB-UniRule"/>
</dbReference>
<evidence type="ECO:0000256" key="7">
    <source>
        <dbReference type="HAMAP-Rule" id="MF_01331"/>
    </source>
</evidence>
<dbReference type="NCBIfam" id="TIGR01044">
    <property type="entry name" value="rplV_bact"/>
    <property type="match status" value="1"/>
</dbReference>
<dbReference type="GO" id="GO:0022625">
    <property type="term" value="C:cytosolic large ribosomal subunit"/>
    <property type="evidence" value="ECO:0007669"/>
    <property type="project" value="TreeGrafter"/>
</dbReference>
<dbReference type="PANTHER" id="PTHR13501">
    <property type="entry name" value="CHLOROPLAST 50S RIBOSOMAL PROTEIN L22-RELATED"/>
    <property type="match status" value="1"/>
</dbReference>
<keyword evidence="13" id="KW-1185">Reference proteome</keyword>
<comment type="function">
    <text evidence="7 10">This protein binds specifically to 23S rRNA; its binding is stimulated by other ribosomal proteins, e.g., L4, L17, and L20. It is important during the early stages of 50S assembly. It makes multiple contacts with different domains of the 23S rRNA in the assembled 50S subunit and ribosome.</text>
</comment>
<accession>V8C8I3</accession>